<dbReference type="EC" id="2.7.11.1" evidence="2"/>
<evidence type="ECO:0000256" key="10">
    <source>
        <dbReference type="SAM" id="MobiDB-lite"/>
    </source>
</evidence>
<keyword evidence="7" id="KW-0067">ATP-binding</keyword>
<comment type="similarity">
    <text evidence="1">Belongs to the protein kinase superfamily. AGC Ser/Thr protein kinase family.</text>
</comment>
<dbReference type="EMBL" id="JACEIK010005947">
    <property type="protein sequence ID" value="MCE0482483.1"/>
    <property type="molecule type" value="Genomic_DNA"/>
</dbReference>
<dbReference type="SUPFAM" id="SSF56112">
    <property type="entry name" value="Protein kinase-like (PK-like)"/>
    <property type="match status" value="1"/>
</dbReference>
<evidence type="ECO:0000256" key="3">
    <source>
        <dbReference type="ARBA" id="ARBA00022527"/>
    </source>
</evidence>
<evidence type="ECO:0000256" key="9">
    <source>
        <dbReference type="ARBA" id="ARBA00048679"/>
    </source>
</evidence>
<feature type="domain" description="Protein kinase" evidence="11">
    <location>
        <begin position="1"/>
        <end position="219"/>
    </location>
</feature>
<dbReference type="PANTHER" id="PTHR45637">
    <property type="entry name" value="FLIPPASE KINASE 1-RELATED"/>
    <property type="match status" value="1"/>
</dbReference>
<evidence type="ECO:0000256" key="2">
    <source>
        <dbReference type="ARBA" id="ARBA00012513"/>
    </source>
</evidence>
<accession>A0ABS8VT69</accession>
<evidence type="ECO:0000256" key="8">
    <source>
        <dbReference type="ARBA" id="ARBA00047899"/>
    </source>
</evidence>
<gene>
    <name evidence="12" type="ORF">HAX54_041280</name>
</gene>
<dbReference type="InterPro" id="IPR011009">
    <property type="entry name" value="Kinase-like_dom_sf"/>
</dbReference>
<evidence type="ECO:0000256" key="5">
    <source>
        <dbReference type="ARBA" id="ARBA00022741"/>
    </source>
</evidence>
<name>A0ABS8VT69_DATST</name>
<feature type="compositionally biased region" description="Polar residues" evidence="10">
    <location>
        <begin position="12"/>
        <end position="24"/>
    </location>
</feature>
<comment type="catalytic activity">
    <reaction evidence="9">
        <text>L-seryl-[protein] + ATP = O-phospho-L-seryl-[protein] + ADP + H(+)</text>
        <dbReference type="Rhea" id="RHEA:17989"/>
        <dbReference type="Rhea" id="RHEA-COMP:9863"/>
        <dbReference type="Rhea" id="RHEA-COMP:11604"/>
        <dbReference type="ChEBI" id="CHEBI:15378"/>
        <dbReference type="ChEBI" id="CHEBI:29999"/>
        <dbReference type="ChEBI" id="CHEBI:30616"/>
        <dbReference type="ChEBI" id="CHEBI:83421"/>
        <dbReference type="ChEBI" id="CHEBI:456216"/>
        <dbReference type="EC" id="2.7.11.1"/>
    </reaction>
</comment>
<keyword evidence="4" id="KW-0808">Transferase</keyword>
<dbReference type="Proteomes" id="UP000823775">
    <property type="component" value="Unassembled WGS sequence"/>
</dbReference>
<keyword evidence="3" id="KW-0723">Serine/threonine-protein kinase</keyword>
<dbReference type="InterPro" id="IPR000719">
    <property type="entry name" value="Prot_kinase_dom"/>
</dbReference>
<dbReference type="Pfam" id="PF00069">
    <property type="entry name" value="Pkinase"/>
    <property type="match status" value="1"/>
</dbReference>
<dbReference type="PROSITE" id="PS00108">
    <property type="entry name" value="PROTEIN_KINASE_ST"/>
    <property type="match status" value="1"/>
</dbReference>
<evidence type="ECO:0000259" key="11">
    <source>
        <dbReference type="PROSITE" id="PS50011"/>
    </source>
</evidence>
<evidence type="ECO:0000256" key="7">
    <source>
        <dbReference type="ARBA" id="ARBA00022840"/>
    </source>
</evidence>
<evidence type="ECO:0000256" key="6">
    <source>
        <dbReference type="ARBA" id="ARBA00022777"/>
    </source>
</evidence>
<evidence type="ECO:0000256" key="1">
    <source>
        <dbReference type="ARBA" id="ARBA00009903"/>
    </source>
</evidence>
<sequence length="219" mass="24299">MMNGEANDSIDTDATSPRSVSQDLSTISNTNSTSIELCSTSFTLSENNSIGSKLSDVVLKERMDSMNLEVDKARICWKEAVLADGVLQWRRSSFAQAAPARASIFQNKQTRFYASEVLLVFEYLHMMGVVYRDLKPENVLVREDGHIMLSDFDLSLRCCVNPTLVRSSDEPSCAISAYCIQPSCIDPACRLPVCVEPSCFQPSCFKPFASSTIKRPKRG</sequence>
<evidence type="ECO:0000313" key="12">
    <source>
        <dbReference type="EMBL" id="MCE0482483.1"/>
    </source>
</evidence>
<comment type="catalytic activity">
    <reaction evidence="8">
        <text>L-threonyl-[protein] + ATP = O-phospho-L-threonyl-[protein] + ADP + H(+)</text>
        <dbReference type="Rhea" id="RHEA:46608"/>
        <dbReference type="Rhea" id="RHEA-COMP:11060"/>
        <dbReference type="Rhea" id="RHEA-COMP:11605"/>
        <dbReference type="ChEBI" id="CHEBI:15378"/>
        <dbReference type="ChEBI" id="CHEBI:30013"/>
        <dbReference type="ChEBI" id="CHEBI:30616"/>
        <dbReference type="ChEBI" id="CHEBI:61977"/>
        <dbReference type="ChEBI" id="CHEBI:456216"/>
        <dbReference type="EC" id="2.7.11.1"/>
    </reaction>
</comment>
<evidence type="ECO:0000313" key="13">
    <source>
        <dbReference type="Proteomes" id="UP000823775"/>
    </source>
</evidence>
<dbReference type="InterPro" id="IPR008271">
    <property type="entry name" value="Ser/Thr_kinase_AS"/>
</dbReference>
<evidence type="ECO:0000256" key="4">
    <source>
        <dbReference type="ARBA" id="ARBA00022679"/>
    </source>
</evidence>
<comment type="caution">
    <text evidence="12">The sequence shown here is derived from an EMBL/GenBank/DDBJ whole genome shotgun (WGS) entry which is preliminary data.</text>
</comment>
<keyword evidence="6" id="KW-0418">Kinase</keyword>
<keyword evidence="5" id="KW-0547">Nucleotide-binding</keyword>
<protein>
    <recommendedName>
        <fullName evidence="2">non-specific serine/threonine protein kinase</fullName>
        <ecNumber evidence="2">2.7.11.1</ecNumber>
    </recommendedName>
</protein>
<dbReference type="PROSITE" id="PS50011">
    <property type="entry name" value="PROTEIN_KINASE_DOM"/>
    <property type="match status" value="1"/>
</dbReference>
<dbReference type="Gene3D" id="1.10.510.10">
    <property type="entry name" value="Transferase(Phosphotransferase) domain 1"/>
    <property type="match status" value="1"/>
</dbReference>
<feature type="region of interest" description="Disordered" evidence="10">
    <location>
        <begin position="1"/>
        <end position="27"/>
    </location>
</feature>
<proteinExistence type="inferred from homology"/>
<reference evidence="12 13" key="1">
    <citation type="journal article" date="2021" name="BMC Genomics">
        <title>Datura genome reveals duplications of psychoactive alkaloid biosynthetic genes and high mutation rate following tissue culture.</title>
        <authorList>
            <person name="Rajewski A."/>
            <person name="Carter-House D."/>
            <person name="Stajich J."/>
            <person name="Litt A."/>
        </authorList>
    </citation>
    <scope>NUCLEOTIDE SEQUENCE [LARGE SCALE GENOMIC DNA]</scope>
    <source>
        <strain evidence="12">AR-01</strain>
    </source>
</reference>
<organism evidence="12 13">
    <name type="scientific">Datura stramonium</name>
    <name type="common">Jimsonweed</name>
    <name type="synonym">Common thornapple</name>
    <dbReference type="NCBI Taxonomy" id="4076"/>
    <lineage>
        <taxon>Eukaryota</taxon>
        <taxon>Viridiplantae</taxon>
        <taxon>Streptophyta</taxon>
        <taxon>Embryophyta</taxon>
        <taxon>Tracheophyta</taxon>
        <taxon>Spermatophyta</taxon>
        <taxon>Magnoliopsida</taxon>
        <taxon>eudicotyledons</taxon>
        <taxon>Gunneridae</taxon>
        <taxon>Pentapetalae</taxon>
        <taxon>asterids</taxon>
        <taxon>lamiids</taxon>
        <taxon>Solanales</taxon>
        <taxon>Solanaceae</taxon>
        <taxon>Solanoideae</taxon>
        <taxon>Datureae</taxon>
        <taxon>Datura</taxon>
    </lineage>
</organism>
<keyword evidence="13" id="KW-1185">Reference proteome</keyword>